<dbReference type="AlphaFoldDB" id="A0A3B0ZX92"/>
<dbReference type="EMBL" id="UOFP01000085">
    <property type="protein sequence ID" value="VAW85216.1"/>
    <property type="molecule type" value="Genomic_DNA"/>
</dbReference>
<reference evidence="1" key="1">
    <citation type="submission" date="2018-06" db="EMBL/GenBank/DDBJ databases">
        <authorList>
            <person name="Zhirakovskaya E."/>
        </authorList>
    </citation>
    <scope>NUCLEOTIDE SEQUENCE</scope>
</reference>
<protein>
    <submittedName>
        <fullName evidence="1">Uncharacterized protein</fullName>
    </submittedName>
</protein>
<proteinExistence type="predicted"/>
<name>A0A3B0ZX92_9ZZZZ</name>
<organism evidence="1">
    <name type="scientific">hydrothermal vent metagenome</name>
    <dbReference type="NCBI Taxonomy" id="652676"/>
    <lineage>
        <taxon>unclassified sequences</taxon>
        <taxon>metagenomes</taxon>
        <taxon>ecological metagenomes</taxon>
    </lineage>
</organism>
<sequence length="60" mass="6689">MKDSFHSSKEKMIEKPDPDMDVGYEGIAGEFCQFTGVKEDFEIIFNAVGGGKYESCKGLF</sequence>
<gene>
    <name evidence="1" type="ORF">MNBD_GAMMA18-911</name>
</gene>
<accession>A0A3B0ZX92</accession>
<evidence type="ECO:0000313" key="1">
    <source>
        <dbReference type="EMBL" id="VAW85216.1"/>
    </source>
</evidence>